<name>A0A086ZJX3_9BIFI</name>
<dbReference type="STRING" id="1437606.BBOH_0297"/>
<gene>
    <name evidence="5" type="ORF">BBOH_0297</name>
</gene>
<dbReference type="SUPFAM" id="SSF52540">
    <property type="entry name" value="P-loop containing nucleoside triphosphate hydrolases"/>
    <property type="match status" value="1"/>
</dbReference>
<dbReference type="PANTHER" id="PTHR42939">
    <property type="entry name" value="ABC TRANSPORTER ATP-BINDING PROTEIN ALBC-RELATED"/>
    <property type="match status" value="1"/>
</dbReference>
<dbReference type="EMBL" id="JGYP01000001">
    <property type="protein sequence ID" value="KFI46823.1"/>
    <property type="molecule type" value="Genomic_DNA"/>
</dbReference>
<dbReference type="AlphaFoldDB" id="A0A086ZJX3"/>
<dbReference type="GO" id="GO:0016887">
    <property type="term" value="F:ATP hydrolysis activity"/>
    <property type="evidence" value="ECO:0007669"/>
    <property type="project" value="InterPro"/>
</dbReference>
<keyword evidence="1" id="KW-0813">Transport</keyword>
<dbReference type="InterPro" id="IPR003593">
    <property type="entry name" value="AAA+_ATPase"/>
</dbReference>
<evidence type="ECO:0000256" key="1">
    <source>
        <dbReference type="ARBA" id="ARBA00022448"/>
    </source>
</evidence>
<feature type="domain" description="ABC transporter" evidence="4">
    <location>
        <begin position="10"/>
        <end position="226"/>
    </location>
</feature>
<dbReference type="EC" id="3.6.3.25" evidence="5"/>
<dbReference type="InterPro" id="IPR027417">
    <property type="entry name" value="P-loop_NTPase"/>
</dbReference>
<keyword evidence="2" id="KW-0547">Nucleotide-binding</keyword>
<accession>A0A086ZJX3</accession>
<sequence>MKRVATQGKVYFTDFSVKYGKRTVLDVPADGFELSGQTIGLFGPNGAGKTTMIRTLAGLINRFGGTVGAPSPDAISYVPDEPYLYPFLDIKQCVNLFANRYPDFNQEKSLSLVRELNLPLDRPLSSFSKGQTEQAHLILSLSRGCPLYVLDEPLASVDPFTRDKLLSIIQKSTSKNSTVLMSTHIIAEIEGIFSHVIMINNGRIIANDSVEQFKKESDTLERAFKDRMAR</sequence>
<reference evidence="5 6" key="1">
    <citation type="submission" date="2014-03" db="EMBL/GenBank/DDBJ databases">
        <title>Genomics of Bifidobacteria.</title>
        <authorList>
            <person name="Ventura M."/>
            <person name="Milani C."/>
            <person name="Lugli G.A."/>
        </authorList>
    </citation>
    <scope>NUCLEOTIDE SEQUENCE [LARGE SCALE GENOMIC DNA]</scope>
    <source>
        <strain evidence="5 6">DSM 22767</strain>
    </source>
</reference>
<comment type="caution">
    <text evidence="5">The sequence shown here is derived from an EMBL/GenBank/DDBJ whole genome shotgun (WGS) entry which is preliminary data.</text>
</comment>
<organism evidence="5 6">
    <name type="scientific">Bifidobacterium bohemicum DSM 22767</name>
    <dbReference type="NCBI Taxonomy" id="1437606"/>
    <lineage>
        <taxon>Bacteria</taxon>
        <taxon>Bacillati</taxon>
        <taxon>Actinomycetota</taxon>
        <taxon>Actinomycetes</taxon>
        <taxon>Bifidobacteriales</taxon>
        <taxon>Bifidobacteriaceae</taxon>
        <taxon>Bifidobacterium</taxon>
    </lineage>
</organism>
<dbReference type="SMART" id="SM00382">
    <property type="entry name" value="AAA"/>
    <property type="match status" value="1"/>
</dbReference>
<dbReference type="PANTHER" id="PTHR42939:SF1">
    <property type="entry name" value="ABC TRANSPORTER ATP-BINDING PROTEIN ALBC-RELATED"/>
    <property type="match status" value="1"/>
</dbReference>
<evidence type="ECO:0000313" key="5">
    <source>
        <dbReference type="EMBL" id="KFI46823.1"/>
    </source>
</evidence>
<dbReference type="CDD" id="cd03230">
    <property type="entry name" value="ABC_DR_subfamily_A"/>
    <property type="match status" value="1"/>
</dbReference>
<keyword evidence="3 5" id="KW-0067">ATP-binding</keyword>
<evidence type="ECO:0000313" key="6">
    <source>
        <dbReference type="Proteomes" id="UP000029096"/>
    </source>
</evidence>
<evidence type="ECO:0000259" key="4">
    <source>
        <dbReference type="PROSITE" id="PS50893"/>
    </source>
</evidence>
<keyword evidence="5" id="KW-0378">Hydrolase</keyword>
<protein>
    <submittedName>
        <fullName evidence="5">ABC transporter, ATP-binding protein</fullName>
        <ecNumber evidence="5">3.6.3.25</ecNumber>
    </submittedName>
</protein>
<dbReference type="eggNOG" id="COG1131">
    <property type="taxonomic scope" value="Bacteria"/>
</dbReference>
<dbReference type="InterPro" id="IPR003439">
    <property type="entry name" value="ABC_transporter-like_ATP-bd"/>
</dbReference>
<evidence type="ECO:0000256" key="2">
    <source>
        <dbReference type="ARBA" id="ARBA00022741"/>
    </source>
</evidence>
<dbReference type="InterPro" id="IPR051782">
    <property type="entry name" value="ABC_Transporter_VariousFunc"/>
</dbReference>
<dbReference type="Proteomes" id="UP000029096">
    <property type="component" value="Unassembled WGS sequence"/>
</dbReference>
<dbReference type="Pfam" id="PF00005">
    <property type="entry name" value="ABC_tran"/>
    <property type="match status" value="1"/>
</dbReference>
<dbReference type="PROSITE" id="PS50893">
    <property type="entry name" value="ABC_TRANSPORTER_2"/>
    <property type="match status" value="1"/>
</dbReference>
<evidence type="ECO:0000256" key="3">
    <source>
        <dbReference type="ARBA" id="ARBA00022840"/>
    </source>
</evidence>
<proteinExistence type="predicted"/>
<dbReference type="Gene3D" id="3.40.50.300">
    <property type="entry name" value="P-loop containing nucleotide triphosphate hydrolases"/>
    <property type="match status" value="1"/>
</dbReference>
<keyword evidence="6" id="KW-1185">Reference proteome</keyword>
<dbReference type="GO" id="GO:0005524">
    <property type="term" value="F:ATP binding"/>
    <property type="evidence" value="ECO:0007669"/>
    <property type="project" value="UniProtKB-KW"/>
</dbReference>